<accession>A0A9C7UNV4</accession>
<dbReference type="PANTHER" id="PTHR12802">
    <property type="entry name" value="SWI/SNF COMPLEX-RELATED"/>
    <property type="match status" value="1"/>
</dbReference>
<evidence type="ECO:0000256" key="3">
    <source>
        <dbReference type="ARBA" id="ARBA00023163"/>
    </source>
</evidence>
<reference evidence="8" key="1">
    <citation type="journal article" date="2022" name="Proc. Natl. Acad. Sci. U.S.A.">
        <title>Life cycle and functional genomics of the unicellular red alga Galdieria for elucidating algal and plant evolution and industrial use.</title>
        <authorList>
            <person name="Hirooka S."/>
            <person name="Itabashi T."/>
            <person name="Ichinose T.M."/>
            <person name="Onuma R."/>
            <person name="Fujiwara T."/>
            <person name="Yamashita S."/>
            <person name="Jong L.W."/>
            <person name="Tomita R."/>
            <person name="Iwane A.H."/>
            <person name="Miyagishima S.Y."/>
        </authorList>
    </citation>
    <scope>NUCLEOTIDE SEQUENCE</scope>
    <source>
        <strain evidence="8">NBRC 102759</strain>
    </source>
</reference>
<dbReference type="InterPro" id="IPR009057">
    <property type="entry name" value="Homeodomain-like_sf"/>
</dbReference>
<dbReference type="OrthoDB" id="5793at2759"/>
<evidence type="ECO:0000259" key="6">
    <source>
        <dbReference type="PROSITE" id="PS51293"/>
    </source>
</evidence>
<evidence type="ECO:0000313" key="9">
    <source>
        <dbReference type="Proteomes" id="UP001061958"/>
    </source>
</evidence>
<keyword evidence="3" id="KW-0804">Transcription</keyword>
<keyword evidence="2" id="KW-0238">DNA-binding</keyword>
<dbReference type="EMBL" id="BQMJ01000011">
    <property type="protein sequence ID" value="GJQ09862.1"/>
    <property type="molecule type" value="Genomic_DNA"/>
</dbReference>
<dbReference type="AlphaFoldDB" id="A0A9C7UNV4"/>
<dbReference type="NCBIfam" id="TIGR01557">
    <property type="entry name" value="myb_SHAQKYF"/>
    <property type="match status" value="1"/>
</dbReference>
<gene>
    <name evidence="8" type="ORF">GpartN1_g1653.t1</name>
</gene>
<evidence type="ECO:0000256" key="4">
    <source>
        <dbReference type="ARBA" id="ARBA00023242"/>
    </source>
</evidence>
<feature type="domain" description="HTH myb-type" evidence="7">
    <location>
        <begin position="253"/>
        <end position="300"/>
    </location>
</feature>
<evidence type="ECO:0000256" key="1">
    <source>
        <dbReference type="ARBA" id="ARBA00023015"/>
    </source>
</evidence>
<keyword evidence="1" id="KW-0805">Transcription regulation</keyword>
<dbReference type="PROSITE" id="PS51293">
    <property type="entry name" value="SANT"/>
    <property type="match status" value="1"/>
</dbReference>
<name>A0A9C7UNV4_9RHOD</name>
<feature type="domain" description="SANT" evidence="6">
    <location>
        <begin position="248"/>
        <end position="305"/>
    </location>
</feature>
<protein>
    <submittedName>
        <fullName evidence="8">Uncharacterized protein</fullName>
    </submittedName>
</protein>
<dbReference type="GO" id="GO:0003677">
    <property type="term" value="F:DNA binding"/>
    <property type="evidence" value="ECO:0007669"/>
    <property type="project" value="UniProtKB-KW"/>
</dbReference>
<dbReference type="Proteomes" id="UP001061958">
    <property type="component" value="Unassembled WGS sequence"/>
</dbReference>
<dbReference type="Gene3D" id="1.10.10.60">
    <property type="entry name" value="Homeodomain-like"/>
    <property type="match status" value="1"/>
</dbReference>
<organism evidence="8 9">
    <name type="scientific">Galdieria partita</name>
    <dbReference type="NCBI Taxonomy" id="83374"/>
    <lineage>
        <taxon>Eukaryota</taxon>
        <taxon>Rhodophyta</taxon>
        <taxon>Bangiophyceae</taxon>
        <taxon>Galdieriales</taxon>
        <taxon>Galdieriaceae</taxon>
        <taxon>Galdieria</taxon>
    </lineage>
</organism>
<dbReference type="Pfam" id="PF00249">
    <property type="entry name" value="Myb_DNA-binding"/>
    <property type="match status" value="1"/>
</dbReference>
<comment type="caution">
    <text evidence="8">The sequence shown here is derived from an EMBL/GenBank/DDBJ whole genome shotgun (WGS) entry which is preliminary data.</text>
</comment>
<keyword evidence="9" id="KW-1185">Reference proteome</keyword>
<feature type="coiled-coil region" evidence="5">
    <location>
        <begin position="100"/>
        <end position="134"/>
    </location>
</feature>
<evidence type="ECO:0000313" key="8">
    <source>
        <dbReference type="EMBL" id="GJQ09862.1"/>
    </source>
</evidence>
<evidence type="ECO:0000259" key="7">
    <source>
        <dbReference type="PROSITE" id="PS51294"/>
    </source>
</evidence>
<proteinExistence type="predicted"/>
<dbReference type="InterPro" id="IPR006447">
    <property type="entry name" value="Myb_dom_plants"/>
</dbReference>
<evidence type="ECO:0000256" key="2">
    <source>
        <dbReference type="ARBA" id="ARBA00023125"/>
    </source>
</evidence>
<sequence length="316" mass="36405">MVLTSSREEDKIEVNHLVNAGKVFPWVPKRTSPIQGNLEEEEAVGAQVVFDNLVPQKKRKLYDRTSLDSYDEMESRLENDLNDSYIKTLQQVEASQASRIDRMKVQLNQFQSHAISLERQLQEARETIKILCSNVGDLIKLHANGQCECQKYFASHSDYIHRKLAISEETSLTPSLRNMKSENSSRRSHMDSFLYHSSFEVSKPNEQYKDASCMNSNIGKDNLQNASVVKGNEKEGAKVVFKEPSKETSSRYWTAKEHKRFLEALSQFGRRDLKALSDYVGTRSTVQCRTHMQKYFLRLMRESSNSEIRKPHEASL</sequence>
<dbReference type="InterPro" id="IPR017884">
    <property type="entry name" value="SANT_dom"/>
</dbReference>
<dbReference type="PROSITE" id="PS51294">
    <property type="entry name" value="HTH_MYB"/>
    <property type="match status" value="1"/>
</dbReference>
<dbReference type="CDD" id="cd00167">
    <property type="entry name" value="SANT"/>
    <property type="match status" value="1"/>
</dbReference>
<keyword evidence="4" id="KW-0539">Nucleus</keyword>
<dbReference type="InterPro" id="IPR017930">
    <property type="entry name" value="Myb_dom"/>
</dbReference>
<evidence type="ECO:0000256" key="5">
    <source>
        <dbReference type="SAM" id="Coils"/>
    </source>
</evidence>
<dbReference type="SMART" id="SM00717">
    <property type="entry name" value="SANT"/>
    <property type="match status" value="1"/>
</dbReference>
<keyword evidence="5" id="KW-0175">Coiled coil</keyword>
<dbReference type="InterPro" id="IPR001005">
    <property type="entry name" value="SANT/Myb"/>
</dbReference>
<dbReference type="SUPFAM" id="SSF46689">
    <property type="entry name" value="Homeodomain-like"/>
    <property type="match status" value="1"/>
</dbReference>
<reference evidence="8" key="2">
    <citation type="submission" date="2022-01" db="EMBL/GenBank/DDBJ databases">
        <authorList>
            <person name="Hirooka S."/>
            <person name="Miyagishima S.Y."/>
        </authorList>
    </citation>
    <scope>NUCLEOTIDE SEQUENCE</scope>
    <source>
        <strain evidence="8">NBRC 102759</strain>
    </source>
</reference>